<feature type="binding site" evidence="1">
    <location>
        <position position="239"/>
    </location>
    <ligand>
        <name>Zn(2+)</name>
        <dbReference type="ChEBI" id="CHEBI:29105"/>
    </ligand>
</feature>
<feature type="domain" description="Lipid II isoglutaminyl synthase (glutamine-hydrolyzing) subunit MurT C-terminal" evidence="4">
    <location>
        <begin position="349"/>
        <end position="446"/>
    </location>
</feature>
<dbReference type="EMBL" id="SDMQ01000003">
    <property type="protein sequence ID" value="TBT86514.1"/>
    <property type="molecule type" value="Genomic_DNA"/>
</dbReference>
<comment type="similarity">
    <text evidence="1">Belongs to the MurCDEF family. MurT subfamily.</text>
</comment>
<feature type="domain" description="Mur ligase central" evidence="3">
    <location>
        <begin position="92"/>
        <end position="224"/>
    </location>
</feature>
<accession>A0A4Q9KEZ6</accession>
<dbReference type="Pfam" id="PF08353">
    <property type="entry name" value="MurT_C"/>
    <property type="match status" value="1"/>
</dbReference>
<comment type="pathway">
    <text evidence="1">Cell wall biogenesis; peptidoglycan biosynthesis.</text>
</comment>
<comment type="catalytic activity">
    <reaction evidence="1">
        <text>beta-D-GlcNAc-(1-&gt;4)-Mur2Ac(oyl-L-Ala-gamma-D-Glu-L-Lys-D-Ala-D-Ala)-di-trans,octa-cis-undecaprenyl diphosphate + ATP = beta-D-GlcNAc-(1-&gt;4)-Mur2Ac(oyl-L-Ala-gamma-D-O-P-Glu-L-Lys-D-Ala-D-Ala)-di-trans,octa-cis-undecaprenyl diphosphate + ADP</text>
        <dbReference type="Rhea" id="RHEA:59488"/>
        <dbReference type="ChEBI" id="CHEBI:30616"/>
        <dbReference type="ChEBI" id="CHEBI:60033"/>
        <dbReference type="ChEBI" id="CHEBI:143132"/>
        <dbReference type="ChEBI" id="CHEBI:456216"/>
    </reaction>
</comment>
<keyword evidence="1" id="KW-0479">Metal-binding</keyword>
<keyword evidence="1" id="KW-0067">ATP-binding</keyword>
<protein>
    <recommendedName>
        <fullName evidence="1">Lipid II isoglutaminyl synthase (glutamine-hydrolyzing) subunit MurT</fullName>
        <ecNumber evidence="1">6.3.5.13</ecNumber>
    </recommendedName>
</protein>
<evidence type="ECO:0000256" key="2">
    <source>
        <dbReference type="SAM" id="MobiDB-lite"/>
    </source>
</evidence>
<proteinExistence type="inferred from homology"/>
<keyword evidence="6" id="KW-1185">Reference proteome</keyword>
<keyword evidence="1" id="KW-0133">Cell shape</keyword>
<dbReference type="HAMAP" id="MF_02214">
    <property type="entry name" value="Lipid_II_synth_MurT"/>
    <property type="match status" value="1"/>
</dbReference>
<dbReference type="GO" id="GO:0008270">
    <property type="term" value="F:zinc ion binding"/>
    <property type="evidence" value="ECO:0007669"/>
    <property type="project" value="UniProtKB-UniRule"/>
</dbReference>
<dbReference type="Pfam" id="PF08245">
    <property type="entry name" value="Mur_ligase_M"/>
    <property type="match status" value="1"/>
</dbReference>
<keyword evidence="1" id="KW-0961">Cell wall biogenesis/degradation</keyword>
<evidence type="ECO:0000313" key="5">
    <source>
        <dbReference type="EMBL" id="TBT86514.1"/>
    </source>
</evidence>
<keyword evidence="1" id="KW-0862">Zinc</keyword>
<dbReference type="InterPro" id="IPR013564">
    <property type="entry name" value="MurT_C"/>
</dbReference>
<dbReference type="UniPathway" id="UPA00219"/>
<dbReference type="InterPro" id="IPR043703">
    <property type="entry name" value="Lipid_II_synth_MurT"/>
</dbReference>
<comment type="caution">
    <text evidence="5">The sequence shown here is derived from an EMBL/GenBank/DDBJ whole genome shotgun (WGS) entry which is preliminary data.</text>
</comment>
<feature type="binding site" evidence="1">
    <location>
        <position position="265"/>
    </location>
    <ligand>
        <name>Zn(2+)</name>
        <dbReference type="ChEBI" id="CHEBI:29105"/>
    </ligand>
</feature>
<feature type="region of interest" description="Disordered" evidence="2">
    <location>
        <begin position="1"/>
        <end position="32"/>
    </location>
</feature>
<dbReference type="PANTHER" id="PTHR23135">
    <property type="entry name" value="MUR LIGASE FAMILY MEMBER"/>
    <property type="match status" value="1"/>
</dbReference>
<sequence>MLPPVVSLHSSRSRHWHNGRVPNDLNRRAVPARRPLPDRLRLGVGTVAGDAAALASRLLGKGSGASIRGQVLSTVHPGAFASLVKGRRIASVTGTNGKTTTSHLLAAAIRQGLGSDAARLVTNADGANLHYGIASALAKAPKADIAVLETDERVVADLVAQGSPEVLVMLNFSRDQLDRNHEIKFLARSWREALAKAGEAGPVVVANSDDPLITWAVEKARRVIWVDTPSKWSADAALCPACGSILTRVDPNPDEPQGRWDCPSCELTEHAADYQVREGRIALPEGRVVDPRLKVPGSFNVSNAAAALAAAVELGVSVDDALVGFRTVEAPAGRFATASFGPTSARLLLSKNPAGWAESLPLLGTPTVVLAIDSVAADGKDVSWLWDVDFEQLVGKHVVCTGPRAYDLAVRLEYAEVSHEVILDLADALASVADQPQPIDLISTYTPFQKLLKMAGLR</sequence>
<dbReference type="PANTHER" id="PTHR23135:SF7">
    <property type="entry name" value="LIPID II ISOGLUTAMINYL SYNTHASE (GLUTAMINE-HYDROLYZING) SUBUNIT MURT"/>
    <property type="match status" value="1"/>
</dbReference>
<dbReference type="InterPro" id="IPR013221">
    <property type="entry name" value="Mur_ligase_cen"/>
</dbReference>
<name>A0A4Q9KEZ6_9ACTN</name>
<dbReference type="SUPFAM" id="SSF53623">
    <property type="entry name" value="MurD-like peptide ligases, catalytic domain"/>
    <property type="match status" value="1"/>
</dbReference>
<evidence type="ECO:0000259" key="4">
    <source>
        <dbReference type="Pfam" id="PF08353"/>
    </source>
</evidence>
<comment type="catalytic activity">
    <reaction evidence="1">
        <text>beta-D-GlcNAc-(1-&gt;4)-Mur2Ac(oyl-L-Ala-gamma-D-Glu-L-Lys-D-Ala-D-Ala)-di-trans,octa-cis-undecaprenyl diphosphate + L-glutamine + ATP + H2O = beta-D-GlcNAc-(1-&gt;4)-Mur2Ac(oyl-L-Ala-D-isoglutaminyl-L-Lys-D-Ala-D-Ala)-di-trans,octa-cis-undecaprenyl diphosphate + L-glutamate + ADP + phosphate + H(+)</text>
        <dbReference type="Rhea" id="RHEA:57928"/>
        <dbReference type="ChEBI" id="CHEBI:15377"/>
        <dbReference type="ChEBI" id="CHEBI:15378"/>
        <dbReference type="ChEBI" id="CHEBI:29985"/>
        <dbReference type="ChEBI" id="CHEBI:30616"/>
        <dbReference type="ChEBI" id="CHEBI:43474"/>
        <dbReference type="ChEBI" id="CHEBI:58359"/>
        <dbReference type="ChEBI" id="CHEBI:60033"/>
        <dbReference type="ChEBI" id="CHEBI:62233"/>
        <dbReference type="ChEBI" id="CHEBI:456216"/>
        <dbReference type="EC" id="6.3.5.13"/>
    </reaction>
</comment>
<evidence type="ECO:0000313" key="6">
    <source>
        <dbReference type="Proteomes" id="UP000292373"/>
    </source>
</evidence>
<reference evidence="5 6" key="1">
    <citation type="submission" date="2019-01" db="EMBL/GenBank/DDBJ databases">
        <title>Lactibacter flavus gen. nov., sp. nov., a novel bacterium of the family Propionibacteriaceae isolated from raw milk and dairy products.</title>
        <authorList>
            <person name="Huptas C."/>
            <person name="Wenning M."/>
            <person name="Breitenwieser F."/>
            <person name="Doll E."/>
            <person name="Von Neubeck M."/>
            <person name="Busse H.-J."/>
            <person name="Scherer S."/>
        </authorList>
    </citation>
    <scope>NUCLEOTIDE SEQUENCE [LARGE SCALE GENOMIC DNA]</scope>
    <source>
        <strain evidence="5 6">KCTC 33808</strain>
    </source>
</reference>
<dbReference type="GO" id="GO:0005524">
    <property type="term" value="F:ATP binding"/>
    <property type="evidence" value="ECO:0007669"/>
    <property type="project" value="UniProtKB-UniRule"/>
</dbReference>
<comment type="catalytic activity">
    <reaction evidence="1">
        <text>beta-D-GlcNAc-(1-&gt;4)-Mur2Ac(oyl-L-Ala-gamma-D-O-P-Glu-L-Lys-D-Ala-D-Ala)-di-trans,octa-cis-undecaprenyl diphosphate + NH4(+) = beta-D-GlcNAc-(1-&gt;4)-Mur2Ac(oyl-L-Ala-D-isoglutaminyl-L-Lys-D-Ala-D-Ala)-di-trans,octa-cis-undecaprenyl diphosphate + phosphate + H(+)</text>
        <dbReference type="Rhea" id="RHEA:57932"/>
        <dbReference type="ChEBI" id="CHEBI:15378"/>
        <dbReference type="ChEBI" id="CHEBI:28938"/>
        <dbReference type="ChEBI" id="CHEBI:43474"/>
        <dbReference type="ChEBI" id="CHEBI:62233"/>
        <dbReference type="ChEBI" id="CHEBI:143132"/>
    </reaction>
</comment>
<dbReference type="Proteomes" id="UP000292373">
    <property type="component" value="Unassembled WGS sequence"/>
</dbReference>
<dbReference type="InterPro" id="IPR036565">
    <property type="entry name" value="Mur-like_cat_sf"/>
</dbReference>
<dbReference type="EC" id="6.3.5.13" evidence="1"/>
<dbReference type="GO" id="GO:0140282">
    <property type="term" value="F:carbon-nitrogen ligase activity on lipid II"/>
    <property type="evidence" value="ECO:0007669"/>
    <property type="project" value="UniProtKB-UniRule"/>
</dbReference>
<dbReference type="GO" id="GO:0008360">
    <property type="term" value="P:regulation of cell shape"/>
    <property type="evidence" value="ECO:0007669"/>
    <property type="project" value="UniProtKB-KW"/>
</dbReference>
<feature type="binding site" evidence="1">
    <location>
        <position position="262"/>
    </location>
    <ligand>
        <name>Zn(2+)</name>
        <dbReference type="ChEBI" id="CHEBI:29105"/>
    </ligand>
</feature>
<gene>
    <name evidence="1" type="primary">murT</name>
    <name evidence="5" type="ORF">ET989_04135</name>
</gene>
<feature type="binding site" evidence="1">
    <location>
        <position position="242"/>
    </location>
    <ligand>
        <name>Zn(2+)</name>
        <dbReference type="ChEBI" id="CHEBI:29105"/>
    </ligand>
</feature>
<dbReference type="Gene3D" id="3.40.1190.10">
    <property type="entry name" value="Mur-like, catalytic domain"/>
    <property type="match status" value="1"/>
</dbReference>
<dbReference type="GO" id="GO:0071555">
    <property type="term" value="P:cell wall organization"/>
    <property type="evidence" value="ECO:0007669"/>
    <property type="project" value="UniProtKB-KW"/>
</dbReference>
<comment type="function">
    <text evidence="1">The lipid II isoglutaminyl synthase complex catalyzes the formation of alpha-D-isoglutamine in the cell wall lipid II stem peptide. The MurT subunit catalyzes the ATP-dependent amidation of D-glutamate residue of lipid II, converting it to an isoglutamine residue.</text>
</comment>
<keyword evidence="1" id="KW-0573">Peptidoglycan synthesis</keyword>
<keyword evidence="1" id="KW-0436">Ligase</keyword>
<organism evidence="5 6">
    <name type="scientific">Propioniciclava sinopodophylli</name>
    <dbReference type="NCBI Taxonomy" id="1837344"/>
    <lineage>
        <taxon>Bacteria</taxon>
        <taxon>Bacillati</taxon>
        <taxon>Actinomycetota</taxon>
        <taxon>Actinomycetes</taxon>
        <taxon>Propionibacteriales</taxon>
        <taxon>Propionibacteriaceae</taxon>
        <taxon>Propioniciclava</taxon>
    </lineage>
</organism>
<comment type="subunit">
    <text evidence="1">Forms a heterodimer with GatD.</text>
</comment>
<evidence type="ECO:0000259" key="3">
    <source>
        <dbReference type="Pfam" id="PF08245"/>
    </source>
</evidence>
<keyword evidence="1" id="KW-0547">Nucleotide-binding</keyword>
<dbReference type="AlphaFoldDB" id="A0A4Q9KEZ6"/>
<dbReference type="OrthoDB" id="9803907at2"/>
<dbReference type="GO" id="GO:0009252">
    <property type="term" value="P:peptidoglycan biosynthetic process"/>
    <property type="evidence" value="ECO:0007669"/>
    <property type="project" value="UniProtKB-UniRule"/>
</dbReference>
<evidence type="ECO:0000256" key="1">
    <source>
        <dbReference type="HAMAP-Rule" id="MF_02214"/>
    </source>
</evidence>
<dbReference type="GO" id="GO:0016881">
    <property type="term" value="F:acid-amino acid ligase activity"/>
    <property type="evidence" value="ECO:0007669"/>
    <property type="project" value="InterPro"/>
</dbReference>
<feature type="active site" evidence="1">
    <location>
        <position position="381"/>
    </location>
</feature>